<reference evidence="2 3" key="1">
    <citation type="submission" date="2022-05" db="EMBL/GenBank/DDBJ databases">
        <authorList>
            <consortium name="Genoscope - CEA"/>
            <person name="William W."/>
        </authorList>
    </citation>
    <scope>NUCLEOTIDE SEQUENCE [LARGE SCALE GENOMIC DNA]</scope>
</reference>
<evidence type="ECO:0000313" key="3">
    <source>
        <dbReference type="Proteomes" id="UP001159405"/>
    </source>
</evidence>
<evidence type="ECO:0000313" key="2">
    <source>
        <dbReference type="EMBL" id="CAH3126894.1"/>
    </source>
</evidence>
<keyword evidence="3" id="KW-1185">Reference proteome</keyword>
<keyword evidence="1" id="KW-0732">Signal</keyword>
<dbReference type="PANTHER" id="PTHR39313:SF1">
    <property type="entry name" value="IM:7138239"/>
    <property type="match status" value="1"/>
</dbReference>
<proteinExistence type="predicted"/>
<accession>A0ABN8P2V7</accession>
<feature type="chain" id="PRO_5045901509" evidence="1">
    <location>
        <begin position="21"/>
        <end position="270"/>
    </location>
</feature>
<dbReference type="EMBL" id="CALNXK010000043">
    <property type="protein sequence ID" value="CAH3126894.1"/>
    <property type="molecule type" value="Genomic_DNA"/>
</dbReference>
<evidence type="ECO:0000256" key="1">
    <source>
        <dbReference type="SAM" id="SignalP"/>
    </source>
</evidence>
<protein>
    <submittedName>
        <fullName evidence="2">Uncharacterized protein</fullName>
    </submittedName>
</protein>
<comment type="caution">
    <text evidence="2">The sequence shown here is derived from an EMBL/GenBank/DDBJ whole genome shotgun (WGS) entry which is preliminary data.</text>
</comment>
<dbReference type="Proteomes" id="UP001159405">
    <property type="component" value="Unassembled WGS sequence"/>
</dbReference>
<feature type="signal peptide" evidence="1">
    <location>
        <begin position="1"/>
        <end position="20"/>
    </location>
</feature>
<name>A0ABN8P2V7_9CNID</name>
<dbReference type="PANTHER" id="PTHR39313">
    <property type="entry name" value="IM:7138239"/>
    <property type="match status" value="1"/>
</dbReference>
<organism evidence="2 3">
    <name type="scientific">Porites lobata</name>
    <dbReference type="NCBI Taxonomy" id="104759"/>
    <lineage>
        <taxon>Eukaryota</taxon>
        <taxon>Metazoa</taxon>
        <taxon>Cnidaria</taxon>
        <taxon>Anthozoa</taxon>
        <taxon>Hexacorallia</taxon>
        <taxon>Scleractinia</taxon>
        <taxon>Fungiina</taxon>
        <taxon>Poritidae</taxon>
        <taxon>Porites</taxon>
    </lineage>
</organism>
<sequence>MKKAFAALLALSIVYGLCSAKRLQSSNDTFCQRFPKDVVIGFVRAEARFITHDVGECKEVTQQPPVPDRINKTGNSCISQSTTEERILVYNQHVIVKDTIRACQKVPNSCVRLPHTVTYYPGTKYSKSVDVGVCGGGCLEGFACKSVMNATEAIRSPNGVRGIPVIKQCSCVKPYCYRATHFEAFLEQYADGKGKMATRTKLVDMGKCVYEDSCPSYKNRDGPRRDPASWPPRFWPDTLCESEKKKYHTFITSGGRHMNISTIETCHCES</sequence>
<gene>
    <name evidence="2" type="ORF">PLOB_00032695</name>
</gene>